<evidence type="ECO:0000313" key="2">
    <source>
        <dbReference type="Proteomes" id="UP000830835"/>
    </source>
</evidence>
<keyword evidence="2" id="KW-1185">Reference proteome</keyword>
<comment type="caution">
    <text evidence="1">The sequence shown here is derived from an EMBL/GenBank/DDBJ whole genome shotgun (WGS) entry which is preliminary data.</text>
</comment>
<gene>
    <name evidence="1" type="ORF">JX360_00235</name>
</gene>
<proteinExistence type="predicted"/>
<evidence type="ECO:0000313" key="1">
    <source>
        <dbReference type="EMBL" id="MCJ2541345.1"/>
    </source>
</evidence>
<dbReference type="EMBL" id="JAFIRA010000001">
    <property type="protein sequence ID" value="MCJ2541345.1"/>
    <property type="molecule type" value="Genomic_DNA"/>
</dbReference>
<dbReference type="RefSeq" id="WP_244348349.1">
    <property type="nucleotide sequence ID" value="NZ_JAFIRA010000001.1"/>
</dbReference>
<sequence>MAKHSFRKFNNTFMTMSFLAVCTISLFNLTIDPLGVIGSPSIAGVNAIKPKTLNNSRLFKAVDMARIRPKSILLGSSRTDIGLDPSHPALIQPAYNLGLTAPNIYELRRYFEHALTIQPELEQVVIGLDFQMFNDLRTPQPDFRDQRLGHVGIIGSDLLDVTLSLDALSASWETLLRNRNPNLPRSVRVNGMMVRKPGEVDLRVFFETIARAQRQYQDGVYKGFSSYENSLTHLEAIVETCADRGIQLFLFISPAHATEWESIYNLGLWPLFEQWKRDIVGLHPVWDFSGYNSVTSEVISPGMIYYTDSSHYTPSAGQLVLNRIFNHQLESVPYDFGRYLIPEMLTFHQEAIANERLIWHEKQPDLARVVADIKRYEETRYAEEVYPLNLATIMQAQIVSEEPLLHP</sequence>
<name>A0ABT0C7I8_THEVL</name>
<accession>A0ABT0C7I8</accession>
<reference evidence="1" key="1">
    <citation type="submission" date="2021-02" db="EMBL/GenBank/DDBJ databases">
        <title>The CRISPR/cas machinery reduction and long-range gene transfer in the hot spring cyanobacterium Synechococcus.</title>
        <authorList>
            <person name="Dvorak P."/>
            <person name="Jahodarova E."/>
            <person name="Hasler P."/>
            <person name="Poulickova A."/>
        </authorList>
    </citation>
    <scope>NUCLEOTIDE SEQUENCE</scope>
    <source>
        <strain evidence="1">Rupite</strain>
    </source>
</reference>
<organism evidence="1 2">
    <name type="scientific">Thermostichus vulcanus str. 'Rupite'</name>
    <dbReference type="NCBI Taxonomy" id="2813851"/>
    <lineage>
        <taxon>Bacteria</taxon>
        <taxon>Bacillati</taxon>
        <taxon>Cyanobacteriota</taxon>
        <taxon>Cyanophyceae</taxon>
        <taxon>Thermostichales</taxon>
        <taxon>Thermostichaceae</taxon>
        <taxon>Thermostichus</taxon>
    </lineage>
</organism>
<protein>
    <recommendedName>
        <fullName evidence="3">SGNH/GDSL hydrolase family protein</fullName>
    </recommendedName>
</protein>
<dbReference type="Proteomes" id="UP000830835">
    <property type="component" value="Unassembled WGS sequence"/>
</dbReference>
<evidence type="ECO:0008006" key="3">
    <source>
        <dbReference type="Google" id="ProtNLM"/>
    </source>
</evidence>